<feature type="transmembrane region" description="Helical" evidence="6">
    <location>
        <begin position="20"/>
        <end position="41"/>
    </location>
</feature>
<evidence type="ECO:0000313" key="8">
    <source>
        <dbReference type="EMBL" id="KRN58979.1"/>
    </source>
</evidence>
<dbReference type="RefSeq" id="WP_057740196.1">
    <property type="nucleotide sequence ID" value="NZ_JQBW01000006.1"/>
</dbReference>
<dbReference type="Proteomes" id="UP000050934">
    <property type="component" value="Unassembled WGS sequence"/>
</dbReference>
<reference evidence="8 9" key="1">
    <citation type="journal article" date="2015" name="Genome Announc.">
        <title>Expanding the biotechnology potential of lactobacilli through comparative genomics of 213 strains and associated genera.</title>
        <authorList>
            <person name="Sun Z."/>
            <person name="Harris H.M."/>
            <person name="McCann A."/>
            <person name="Guo C."/>
            <person name="Argimon S."/>
            <person name="Zhang W."/>
            <person name="Yang X."/>
            <person name="Jeffery I.B."/>
            <person name="Cooney J.C."/>
            <person name="Kagawa T.F."/>
            <person name="Liu W."/>
            <person name="Song Y."/>
            <person name="Salvetti E."/>
            <person name="Wrobel A."/>
            <person name="Rasinkangas P."/>
            <person name="Parkhill J."/>
            <person name="Rea M.C."/>
            <person name="O'Sullivan O."/>
            <person name="Ritari J."/>
            <person name="Douillard F.P."/>
            <person name="Paul Ross R."/>
            <person name="Yang R."/>
            <person name="Briner A.E."/>
            <person name="Felis G.E."/>
            <person name="de Vos W.M."/>
            <person name="Barrangou R."/>
            <person name="Klaenhammer T.R."/>
            <person name="Caufield P.W."/>
            <person name="Cui Y."/>
            <person name="Zhang H."/>
            <person name="O'Toole P.W."/>
        </authorList>
    </citation>
    <scope>NUCLEOTIDE SEQUENCE [LARGE SCALE GENOMIC DNA]</scope>
    <source>
        <strain evidence="8 9">DSM 17896</strain>
    </source>
</reference>
<dbReference type="Gene3D" id="1.20.1250.20">
    <property type="entry name" value="MFS general substrate transporter like domains"/>
    <property type="match status" value="2"/>
</dbReference>
<protein>
    <submittedName>
        <fullName evidence="8">Major facilitator transporter</fullName>
    </submittedName>
</protein>
<comment type="caution">
    <text evidence="8">The sequence shown here is derived from an EMBL/GenBank/DDBJ whole genome shotgun (WGS) entry which is preliminary data.</text>
</comment>
<name>A0A0R2I1D3_9LACO</name>
<evidence type="ECO:0000256" key="4">
    <source>
        <dbReference type="ARBA" id="ARBA00022989"/>
    </source>
</evidence>
<keyword evidence="5 6" id="KW-0472">Membrane</keyword>
<dbReference type="AlphaFoldDB" id="A0A0R2I1D3"/>
<sequence>MEELNPASNKPKSYRSLSLVFIGFIICFIDRSAMNIALAYVGKTFTLTPAQLGVVGSAFFFSYSLMQIPGGWLVDRFGTKWMTVVSLIAWSVFTVMTSFAWSFTSLIVIRVLFGIGEGSYPSAAMKQVRLAFPKDKRGQASGVAISSNYIGNAVAPFVVAPLIAAMSWRGAFHFVGILGLVYVLIYFLLERPLNQEVPDYETGSSQEKGKFDWRVLSFSGVVFGLSVITKGLDTWMPTYLLQARHINLKGITWLVPLPSVTAGLGAFLAGFIMVKFFAGHEKWLISLASLVTMCFMYGMFRSQSLTWIIVFEVLAYFTKSVAFGASYAFVAQLISKSNYGASIGVVNFGGQVAGFLAPILIGLVVQATHSFTGAFLMLTAFALLSFVASLTINTKPAAERG</sequence>
<feature type="transmembrane region" description="Helical" evidence="6">
    <location>
        <begin position="213"/>
        <end position="231"/>
    </location>
</feature>
<dbReference type="InterPro" id="IPR036259">
    <property type="entry name" value="MFS_trans_sf"/>
</dbReference>
<dbReference type="EMBL" id="JQBW01000006">
    <property type="protein sequence ID" value="KRN58979.1"/>
    <property type="molecule type" value="Genomic_DNA"/>
</dbReference>
<dbReference type="GO" id="GO:0005886">
    <property type="term" value="C:plasma membrane"/>
    <property type="evidence" value="ECO:0007669"/>
    <property type="project" value="UniProtKB-SubCell"/>
</dbReference>
<dbReference type="CDD" id="cd17319">
    <property type="entry name" value="MFS_ExuT_GudP_like"/>
    <property type="match status" value="1"/>
</dbReference>
<keyword evidence="9" id="KW-1185">Reference proteome</keyword>
<dbReference type="PANTHER" id="PTHR11662">
    <property type="entry name" value="SOLUTE CARRIER FAMILY 17"/>
    <property type="match status" value="1"/>
</dbReference>
<dbReference type="PATRIC" id="fig|396268.3.peg.12"/>
<evidence type="ECO:0000256" key="6">
    <source>
        <dbReference type="SAM" id="Phobius"/>
    </source>
</evidence>
<dbReference type="InterPro" id="IPR011701">
    <property type="entry name" value="MFS"/>
</dbReference>
<feature type="domain" description="Major facilitator superfamily (MFS) profile" evidence="7">
    <location>
        <begin position="16"/>
        <end position="397"/>
    </location>
</feature>
<feature type="transmembrane region" description="Helical" evidence="6">
    <location>
        <begin position="342"/>
        <end position="365"/>
    </location>
</feature>
<proteinExistence type="predicted"/>
<evidence type="ECO:0000256" key="3">
    <source>
        <dbReference type="ARBA" id="ARBA00022692"/>
    </source>
</evidence>
<feature type="transmembrane region" description="Helical" evidence="6">
    <location>
        <begin position="141"/>
        <end position="164"/>
    </location>
</feature>
<feature type="transmembrane region" description="Helical" evidence="6">
    <location>
        <begin position="251"/>
        <end position="271"/>
    </location>
</feature>
<keyword evidence="2" id="KW-0813">Transport</keyword>
<dbReference type="SUPFAM" id="SSF103473">
    <property type="entry name" value="MFS general substrate transporter"/>
    <property type="match status" value="1"/>
</dbReference>
<feature type="transmembrane region" description="Helical" evidence="6">
    <location>
        <begin position="77"/>
        <end position="93"/>
    </location>
</feature>
<dbReference type="InterPro" id="IPR020846">
    <property type="entry name" value="MFS_dom"/>
</dbReference>
<evidence type="ECO:0000256" key="2">
    <source>
        <dbReference type="ARBA" id="ARBA00022448"/>
    </source>
</evidence>
<evidence type="ECO:0000256" key="1">
    <source>
        <dbReference type="ARBA" id="ARBA00004651"/>
    </source>
</evidence>
<feature type="transmembrane region" description="Helical" evidence="6">
    <location>
        <begin position="371"/>
        <end position="392"/>
    </location>
</feature>
<dbReference type="OrthoDB" id="9773404at2"/>
<dbReference type="STRING" id="396268.IV45_GL000011"/>
<gene>
    <name evidence="8" type="ORF">IV45_GL000011</name>
</gene>
<dbReference type="Pfam" id="PF07690">
    <property type="entry name" value="MFS_1"/>
    <property type="match status" value="1"/>
</dbReference>
<evidence type="ECO:0000313" key="9">
    <source>
        <dbReference type="Proteomes" id="UP000050934"/>
    </source>
</evidence>
<evidence type="ECO:0000256" key="5">
    <source>
        <dbReference type="ARBA" id="ARBA00023136"/>
    </source>
</evidence>
<accession>A0A0R2I1D3</accession>
<dbReference type="PANTHER" id="PTHR11662:SF399">
    <property type="entry name" value="FI19708P1-RELATED"/>
    <property type="match status" value="1"/>
</dbReference>
<evidence type="ECO:0000259" key="7">
    <source>
        <dbReference type="PROSITE" id="PS50850"/>
    </source>
</evidence>
<dbReference type="GO" id="GO:0022857">
    <property type="term" value="F:transmembrane transporter activity"/>
    <property type="evidence" value="ECO:0007669"/>
    <property type="project" value="InterPro"/>
</dbReference>
<feature type="transmembrane region" description="Helical" evidence="6">
    <location>
        <begin position="170"/>
        <end position="189"/>
    </location>
</feature>
<comment type="subcellular location">
    <subcellularLocation>
        <location evidence="1">Cell membrane</location>
        <topology evidence="1">Multi-pass membrane protein</topology>
    </subcellularLocation>
</comment>
<feature type="transmembrane region" description="Helical" evidence="6">
    <location>
        <begin position="306"/>
        <end position="330"/>
    </location>
</feature>
<dbReference type="InterPro" id="IPR050382">
    <property type="entry name" value="MFS_Na/Anion_cotransporter"/>
</dbReference>
<dbReference type="PROSITE" id="PS50850">
    <property type="entry name" value="MFS"/>
    <property type="match status" value="1"/>
</dbReference>
<feature type="transmembrane region" description="Helical" evidence="6">
    <location>
        <begin position="283"/>
        <end position="300"/>
    </location>
</feature>
<feature type="transmembrane region" description="Helical" evidence="6">
    <location>
        <begin position="47"/>
        <end position="65"/>
    </location>
</feature>
<feature type="transmembrane region" description="Helical" evidence="6">
    <location>
        <begin position="99"/>
        <end position="120"/>
    </location>
</feature>
<keyword evidence="4 6" id="KW-1133">Transmembrane helix</keyword>
<organism evidence="8 9">
    <name type="scientific">Limosilactobacillus secaliphilus</name>
    <dbReference type="NCBI Taxonomy" id="396268"/>
    <lineage>
        <taxon>Bacteria</taxon>
        <taxon>Bacillati</taxon>
        <taxon>Bacillota</taxon>
        <taxon>Bacilli</taxon>
        <taxon>Lactobacillales</taxon>
        <taxon>Lactobacillaceae</taxon>
        <taxon>Limosilactobacillus</taxon>
    </lineage>
</organism>
<keyword evidence="3 6" id="KW-0812">Transmembrane</keyword>